<gene>
    <name evidence="3" type="ORF">ENP13_00460</name>
</gene>
<accession>A0A7C2WHW1</accession>
<dbReference type="Gene3D" id="3.20.20.100">
    <property type="entry name" value="NADP-dependent oxidoreductase domain"/>
    <property type="match status" value="1"/>
</dbReference>
<proteinExistence type="predicted"/>
<dbReference type="PROSITE" id="PS00062">
    <property type="entry name" value="ALDOKETO_REDUCTASE_2"/>
    <property type="match status" value="1"/>
</dbReference>
<evidence type="ECO:0000313" key="3">
    <source>
        <dbReference type="EMBL" id="HEX69708.1"/>
    </source>
</evidence>
<organism evidence="3">
    <name type="scientific">Thermorudis sp</name>
    <dbReference type="NCBI Taxonomy" id="1969470"/>
    <lineage>
        <taxon>Bacteria</taxon>
        <taxon>Pseudomonadati</taxon>
        <taxon>Thermomicrobiota</taxon>
        <taxon>Thermomicrobia</taxon>
        <taxon>Thermomicrobia incertae sedis</taxon>
        <taxon>Thermorudis</taxon>
    </lineage>
</organism>
<dbReference type="PANTHER" id="PTHR43364">
    <property type="entry name" value="NADH-SPECIFIC METHYLGLYOXAL REDUCTASE-RELATED"/>
    <property type="match status" value="1"/>
</dbReference>
<dbReference type="PANTHER" id="PTHR43364:SF4">
    <property type="entry name" value="NAD(P)-LINKED OXIDOREDUCTASE SUPERFAMILY PROTEIN"/>
    <property type="match status" value="1"/>
</dbReference>
<evidence type="ECO:0000259" key="2">
    <source>
        <dbReference type="Pfam" id="PF00248"/>
    </source>
</evidence>
<sequence length="329" mass="35884">MQQRAFGKADFTTSVIGLGTWPIGGGRYGPSDDEAAIRTIWTALELGVTCFDTAPSYGNGHAEELLGLALQGHRSEVKIVTKGGLIWDKGSRIIGRDSSRRNLEAQIDASLRRLMTDYVDLYLIHWPDPNTPFDETMAVLEDFVRAGKARHIGVSNFNSAQLRSSIAALREFPLAVNQVSFSLFDRRWQRETFPTCRELGIAVMAYGPLAHGLLTDTFTGSTVFDPSDWRSSGVLFGQALLTPGNLERNLEVVAQLREIARRLGITLPQLAIAWVLAHQPVATALVGARTPAEISEATKAAGIQLNQEVLSEIEEVMRGAAGLSTELPV</sequence>
<dbReference type="CDD" id="cd19084">
    <property type="entry name" value="AKR_AKR11B1-like"/>
    <property type="match status" value="1"/>
</dbReference>
<dbReference type="InterPro" id="IPR018170">
    <property type="entry name" value="Aldo/ket_reductase_CS"/>
</dbReference>
<dbReference type="InterPro" id="IPR020471">
    <property type="entry name" value="AKR"/>
</dbReference>
<dbReference type="Pfam" id="PF00248">
    <property type="entry name" value="Aldo_ket_red"/>
    <property type="match status" value="1"/>
</dbReference>
<feature type="domain" description="NADP-dependent oxidoreductase" evidence="2">
    <location>
        <begin position="16"/>
        <end position="316"/>
    </location>
</feature>
<dbReference type="EMBL" id="DSID01000037">
    <property type="protein sequence ID" value="HEX69708.1"/>
    <property type="molecule type" value="Genomic_DNA"/>
</dbReference>
<dbReference type="InterPro" id="IPR023210">
    <property type="entry name" value="NADP_OxRdtase_dom"/>
</dbReference>
<evidence type="ECO:0000256" key="1">
    <source>
        <dbReference type="ARBA" id="ARBA00023002"/>
    </source>
</evidence>
<name>A0A7C2WHW1_9BACT</name>
<protein>
    <submittedName>
        <fullName evidence="3">Aldo/keto reductase</fullName>
    </submittedName>
</protein>
<dbReference type="AlphaFoldDB" id="A0A7C2WHW1"/>
<dbReference type="SUPFAM" id="SSF51430">
    <property type="entry name" value="NAD(P)-linked oxidoreductase"/>
    <property type="match status" value="1"/>
</dbReference>
<comment type="caution">
    <text evidence="3">The sequence shown here is derived from an EMBL/GenBank/DDBJ whole genome shotgun (WGS) entry which is preliminary data.</text>
</comment>
<dbReference type="InterPro" id="IPR036812">
    <property type="entry name" value="NAD(P)_OxRdtase_dom_sf"/>
</dbReference>
<dbReference type="GO" id="GO:0016491">
    <property type="term" value="F:oxidoreductase activity"/>
    <property type="evidence" value="ECO:0007669"/>
    <property type="project" value="UniProtKB-KW"/>
</dbReference>
<reference evidence="3" key="1">
    <citation type="journal article" date="2020" name="mSystems">
        <title>Genome- and Community-Level Interaction Insights into Carbon Utilization and Element Cycling Functions of Hydrothermarchaeota in Hydrothermal Sediment.</title>
        <authorList>
            <person name="Zhou Z."/>
            <person name="Liu Y."/>
            <person name="Xu W."/>
            <person name="Pan J."/>
            <person name="Luo Z.H."/>
            <person name="Li M."/>
        </authorList>
    </citation>
    <scope>NUCLEOTIDE SEQUENCE [LARGE SCALE GENOMIC DNA]</scope>
    <source>
        <strain evidence="3">SpSt-192</strain>
    </source>
</reference>
<dbReference type="GO" id="GO:0005829">
    <property type="term" value="C:cytosol"/>
    <property type="evidence" value="ECO:0007669"/>
    <property type="project" value="TreeGrafter"/>
</dbReference>
<dbReference type="InterPro" id="IPR050523">
    <property type="entry name" value="AKR_Detox_Biosynth"/>
</dbReference>
<dbReference type="PRINTS" id="PR00069">
    <property type="entry name" value="ALDKETRDTASE"/>
</dbReference>
<keyword evidence="1" id="KW-0560">Oxidoreductase</keyword>